<gene>
    <name evidence="1" type="ORF">Tco_0748088</name>
</gene>
<dbReference type="Proteomes" id="UP001151760">
    <property type="component" value="Unassembled WGS sequence"/>
</dbReference>
<evidence type="ECO:0000313" key="2">
    <source>
        <dbReference type="Proteomes" id="UP001151760"/>
    </source>
</evidence>
<organism evidence="1 2">
    <name type="scientific">Tanacetum coccineum</name>
    <dbReference type="NCBI Taxonomy" id="301880"/>
    <lineage>
        <taxon>Eukaryota</taxon>
        <taxon>Viridiplantae</taxon>
        <taxon>Streptophyta</taxon>
        <taxon>Embryophyta</taxon>
        <taxon>Tracheophyta</taxon>
        <taxon>Spermatophyta</taxon>
        <taxon>Magnoliopsida</taxon>
        <taxon>eudicotyledons</taxon>
        <taxon>Gunneridae</taxon>
        <taxon>Pentapetalae</taxon>
        <taxon>asterids</taxon>
        <taxon>campanulids</taxon>
        <taxon>Asterales</taxon>
        <taxon>Asteraceae</taxon>
        <taxon>Asteroideae</taxon>
        <taxon>Anthemideae</taxon>
        <taxon>Anthemidinae</taxon>
        <taxon>Tanacetum</taxon>
    </lineage>
</organism>
<proteinExistence type="predicted"/>
<evidence type="ECO:0000313" key="1">
    <source>
        <dbReference type="EMBL" id="GJS81547.1"/>
    </source>
</evidence>
<accession>A0ABQ4YXC0</accession>
<dbReference type="EMBL" id="BQNB010010756">
    <property type="protein sequence ID" value="GJS81547.1"/>
    <property type="molecule type" value="Genomic_DNA"/>
</dbReference>
<name>A0ABQ4YXC0_9ASTR</name>
<protein>
    <submittedName>
        <fullName evidence="1">Uncharacterized protein</fullName>
    </submittedName>
</protein>
<keyword evidence="2" id="KW-1185">Reference proteome</keyword>
<reference evidence="1" key="2">
    <citation type="submission" date="2022-01" db="EMBL/GenBank/DDBJ databases">
        <authorList>
            <person name="Yamashiro T."/>
            <person name="Shiraishi A."/>
            <person name="Satake H."/>
            <person name="Nakayama K."/>
        </authorList>
    </citation>
    <scope>NUCLEOTIDE SEQUENCE</scope>
</reference>
<sequence>MGCGDRCLHSCKEIQIGSSILVLYVLYIVNDINAVVSNLRYWAMDGWFFILFADVAKYVNYNRTMERSGGARTQCRFELSNLLVSTENVFQTFKSYAKAVMGNKSVDMIGQIGKVLLEQKSVGGVGL</sequence>
<comment type="caution">
    <text evidence="1">The sequence shown here is derived from an EMBL/GenBank/DDBJ whole genome shotgun (WGS) entry which is preliminary data.</text>
</comment>
<reference evidence="1" key="1">
    <citation type="journal article" date="2022" name="Int. J. Mol. Sci.">
        <title>Draft Genome of Tanacetum Coccineum: Genomic Comparison of Closely Related Tanacetum-Family Plants.</title>
        <authorList>
            <person name="Yamashiro T."/>
            <person name="Shiraishi A."/>
            <person name="Nakayama K."/>
            <person name="Satake H."/>
        </authorList>
    </citation>
    <scope>NUCLEOTIDE SEQUENCE</scope>
</reference>